<reference evidence="1" key="1">
    <citation type="submission" date="2022-03" db="EMBL/GenBank/DDBJ databases">
        <title>ESBL-producing Moellerella wisconsensis and Escherichia marmotae isolated from wild game meat.</title>
        <authorList>
            <person name="Biggel M."/>
        </authorList>
    </citation>
    <scope>NUCLEOTIDE SEQUENCE</scope>
    <source>
        <strain evidence="1">W51</strain>
    </source>
</reference>
<dbReference type="RefSeq" id="WP_047256065.1">
    <property type="nucleotide sequence ID" value="NZ_CAWQWN010000001.1"/>
</dbReference>
<organism evidence="1 2">
    <name type="scientific">Moellerella wisconsensis</name>
    <dbReference type="NCBI Taxonomy" id="158849"/>
    <lineage>
        <taxon>Bacteria</taxon>
        <taxon>Pseudomonadati</taxon>
        <taxon>Pseudomonadota</taxon>
        <taxon>Gammaproteobacteria</taxon>
        <taxon>Enterobacterales</taxon>
        <taxon>Morganellaceae</taxon>
        <taxon>Moellerella</taxon>
    </lineage>
</organism>
<accession>A0A9Q8Q0E1</accession>
<evidence type="ECO:0000313" key="2">
    <source>
        <dbReference type="Proteomes" id="UP000829116"/>
    </source>
</evidence>
<sequence length="72" mass="8480">MNNRLLQICFIYKLITNYHFIPICSIKQQIALARCVYRFNGDLIVAIVINEQGDWRLWQDAALYGDELLCLM</sequence>
<dbReference type="AlphaFoldDB" id="A0A9Q8Q0E1"/>
<name>A0A9Q8Q0E1_9GAMM</name>
<proteinExistence type="predicted"/>
<protein>
    <submittedName>
        <fullName evidence="1">Uncharacterized protein</fullName>
    </submittedName>
</protein>
<evidence type="ECO:0000313" key="1">
    <source>
        <dbReference type="EMBL" id="UNH29737.1"/>
    </source>
</evidence>
<gene>
    <name evidence="1" type="ORF">MNY72_10200</name>
</gene>
<dbReference type="EMBL" id="CP093245">
    <property type="protein sequence ID" value="UNH29737.1"/>
    <property type="molecule type" value="Genomic_DNA"/>
</dbReference>
<dbReference type="Proteomes" id="UP000829116">
    <property type="component" value="Chromosome"/>
</dbReference>